<evidence type="ECO:0000256" key="7">
    <source>
        <dbReference type="ARBA" id="ARBA00022741"/>
    </source>
</evidence>
<keyword evidence="10" id="KW-0902">Two-component regulatory system</keyword>
<dbReference type="InterPro" id="IPR036097">
    <property type="entry name" value="HisK_dim/P_sf"/>
</dbReference>
<dbReference type="RefSeq" id="WP_086087111.1">
    <property type="nucleotide sequence ID" value="NZ_CP021112.1"/>
</dbReference>
<dbReference type="PROSITE" id="PS50851">
    <property type="entry name" value="CHEW"/>
    <property type="match status" value="1"/>
</dbReference>
<keyword evidence="4" id="KW-0145">Chemotaxis</keyword>
<dbReference type="GO" id="GO:0005737">
    <property type="term" value="C:cytoplasm"/>
    <property type="evidence" value="ECO:0007669"/>
    <property type="project" value="InterPro"/>
</dbReference>
<keyword evidence="7" id="KW-0547">Nucleotide-binding</keyword>
<protein>
    <recommendedName>
        <fullName evidence="3">Chemotaxis protein CheA</fullName>
        <ecNumber evidence="2">2.7.13.3</ecNumber>
    </recommendedName>
</protein>
<dbReference type="CDD" id="cd00088">
    <property type="entry name" value="HPT"/>
    <property type="match status" value="1"/>
</dbReference>
<dbReference type="InterPro" id="IPR036641">
    <property type="entry name" value="HPT_dom_sf"/>
</dbReference>
<dbReference type="SMART" id="SM01231">
    <property type="entry name" value="H-kinase_dim"/>
    <property type="match status" value="1"/>
</dbReference>
<evidence type="ECO:0000256" key="3">
    <source>
        <dbReference type="ARBA" id="ARBA00021495"/>
    </source>
</evidence>
<dbReference type="Proteomes" id="UP000194137">
    <property type="component" value="Chromosome"/>
</dbReference>
<evidence type="ECO:0000256" key="4">
    <source>
        <dbReference type="ARBA" id="ARBA00022500"/>
    </source>
</evidence>
<dbReference type="GO" id="GO:0005524">
    <property type="term" value="F:ATP binding"/>
    <property type="evidence" value="ECO:0007669"/>
    <property type="project" value="UniProtKB-KW"/>
</dbReference>
<evidence type="ECO:0000256" key="6">
    <source>
        <dbReference type="ARBA" id="ARBA00022679"/>
    </source>
</evidence>
<dbReference type="Gene3D" id="1.10.287.560">
    <property type="entry name" value="Histidine kinase CheA-like, homodimeric domain"/>
    <property type="match status" value="1"/>
</dbReference>
<dbReference type="FunFam" id="3.30.565.10:FF:000016">
    <property type="entry name" value="Chemotaxis protein CheA, putative"/>
    <property type="match status" value="1"/>
</dbReference>
<dbReference type="CDD" id="cd00731">
    <property type="entry name" value="CheA_reg"/>
    <property type="match status" value="1"/>
</dbReference>
<dbReference type="PROSITE" id="PS50894">
    <property type="entry name" value="HPT"/>
    <property type="match status" value="1"/>
</dbReference>
<dbReference type="SMART" id="SM00260">
    <property type="entry name" value="CheW"/>
    <property type="match status" value="1"/>
</dbReference>
<dbReference type="STRING" id="1235591.CAK95_06030"/>
<dbReference type="InterPro" id="IPR037006">
    <property type="entry name" value="CheA-like_homodim_sf"/>
</dbReference>
<dbReference type="InterPro" id="IPR051315">
    <property type="entry name" value="Bact_Chemotaxis_CheA"/>
</dbReference>
<dbReference type="Gene3D" id="2.30.30.40">
    <property type="entry name" value="SH3 Domains"/>
    <property type="match status" value="1"/>
</dbReference>
<dbReference type="EMBL" id="CP021112">
    <property type="protein sequence ID" value="ARP98687.1"/>
    <property type="molecule type" value="Genomic_DNA"/>
</dbReference>
<keyword evidence="8" id="KW-0418">Kinase</keyword>
<dbReference type="InterPro" id="IPR036890">
    <property type="entry name" value="HATPase_C_sf"/>
</dbReference>
<dbReference type="CDD" id="cd16916">
    <property type="entry name" value="HATPase_CheA-like"/>
    <property type="match status" value="1"/>
</dbReference>
<proteinExistence type="predicted"/>
<dbReference type="InterPro" id="IPR004105">
    <property type="entry name" value="CheA-like_dim"/>
</dbReference>
<keyword evidence="5" id="KW-0597">Phosphoprotein</keyword>
<accession>A0A1W6ZN60</accession>
<dbReference type="SUPFAM" id="SSF55874">
    <property type="entry name" value="ATPase domain of HSP90 chaperone/DNA topoisomerase II/histidine kinase"/>
    <property type="match status" value="1"/>
</dbReference>
<dbReference type="InterPro" id="IPR002545">
    <property type="entry name" value="CheW-lke_dom"/>
</dbReference>
<keyword evidence="14" id="KW-1185">Reference proteome</keyword>
<dbReference type="SUPFAM" id="SSF47226">
    <property type="entry name" value="Histidine-containing phosphotransfer domain, HPT domain"/>
    <property type="match status" value="1"/>
</dbReference>
<dbReference type="PANTHER" id="PTHR43395:SF10">
    <property type="entry name" value="CHEMOTAXIS PROTEIN CHEA"/>
    <property type="match status" value="1"/>
</dbReference>
<evidence type="ECO:0000256" key="9">
    <source>
        <dbReference type="ARBA" id="ARBA00022840"/>
    </source>
</evidence>
<dbReference type="PROSITE" id="PS50109">
    <property type="entry name" value="HIS_KIN"/>
    <property type="match status" value="1"/>
</dbReference>
<evidence type="ECO:0000256" key="5">
    <source>
        <dbReference type="ARBA" id="ARBA00022553"/>
    </source>
</evidence>
<feature type="compositionally biased region" description="Low complexity" evidence="12">
    <location>
        <begin position="310"/>
        <end position="322"/>
    </location>
</feature>
<dbReference type="AlphaFoldDB" id="A0A1W6ZN60"/>
<dbReference type="SMART" id="SM00073">
    <property type="entry name" value="HPT"/>
    <property type="match status" value="1"/>
</dbReference>
<gene>
    <name evidence="13" type="ORF">CAK95_06030</name>
</gene>
<organism evidence="13 14">
    <name type="scientific">Pseudorhodoplanes sinuspersici</name>
    <dbReference type="NCBI Taxonomy" id="1235591"/>
    <lineage>
        <taxon>Bacteria</taxon>
        <taxon>Pseudomonadati</taxon>
        <taxon>Pseudomonadota</taxon>
        <taxon>Alphaproteobacteria</taxon>
        <taxon>Hyphomicrobiales</taxon>
        <taxon>Pseudorhodoplanes</taxon>
    </lineage>
</organism>
<dbReference type="SUPFAM" id="SSF50341">
    <property type="entry name" value="CheW-like"/>
    <property type="match status" value="1"/>
</dbReference>
<sequence length="725" mass="77282">MASLEQLKHTFFDECAEGMQQIEQGLSDIRDGLGADDTVNAVFRAVHSVKGGAGIFGFEGLVGFAHVFETTLDAIRRGDLAATTDVIDVLLMSSDILSDLVQFSRAGEAIPDGFGTECRQALERLIGQDSAAEEEAAPADFDDLDFVPVMVDAMGDDDGMRSYEIAFTPQPDMLKNGTDPLLLIRQLRQLGELELQANSDRLPALASLQLDVPYVAWTGTLRSTSSKAQVEEVFEFASDCDVTITEIGGFEPVEMPGMAEAIISPPLQPVATGPNLTEAVVQPIAFEREAPPPAPRPAASTPVAMESAEPKAQARATKPAATTTRIELEKIDRVVNMVGELVIAQAMLGQIVHDLPEGVSDRLSQILDEVVHHTRELKDGLMSMRAQAVGTVFQRMPRLVRETAVKVGKKVRLELSGETTEVDRSIIERLSDPLTHIIRNSVDHGIEAPAARLAAGKHEEGTIRLSAGHRGSRIVIEVSDDGAGINTERVLNKAREKGLVAADAVLSEDEINNLIMMPGFSTAETISDISGRGVGMDVVRTNIQEIGGRLSLSSVRGKGMTIQFSLPLTLAVMDGMVIKVGRETYVMPMSAIVECLRPPRSYINNLVGTRGMLQLRGELVPLVYLGDLLDISSSEVAGESVVIITDAGEGARLGLVADELCGHQQVVVKSIEESYGPVPGVAAATILGNGSVALILDVEKLSDLAGDPVQGTVTALRGGVAAKVA</sequence>
<dbReference type="InterPro" id="IPR008207">
    <property type="entry name" value="Sig_transdc_His_kin_Hpt_dom"/>
</dbReference>
<dbReference type="GO" id="GO:0006935">
    <property type="term" value="P:chemotaxis"/>
    <property type="evidence" value="ECO:0007669"/>
    <property type="project" value="UniProtKB-KW"/>
</dbReference>
<dbReference type="Pfam" id="PF02518">
    <property type="entry name" value="HATPase_c"/>
    <property type="match status" value="1"/>
</dbReference>
<dbReference type="InterPro" id="IPR036061">
    <property type="entry name" value="CheW-like_dom_sf"/>
</dbReference>
<dbReference type="Pfam" id="PF02895">
    <property type="entry name" value="H-kinase_dim"/>
    <property type="match status" value="1"/>
</dbReference>
<dbReference type="OrthoDB" id="9803176at2"/>
<keyword evidence="9" id="KW-0067">ATP-binding</keyword>
<dbReference type="PRINTS" id="PR00344">
    <property type="entry name" value="BCTRLSENSOR"/>
</dbReference>
<dbReference type="KEGG" id="psin:CAK95_06030"/>
<evidence type="ECO:0000256" key="1">
    <source>
        <dbReference type="ARBA" id="ARBA00000085"/>
    </source>
</evidence>
<keyword evidence="6" id="KW-0808">Transferase</keyword>
<evidence type="ECO:0000256" key="8">
    <source>
        <dbReference type="ARBA" id="ARBA00022777"/>
    </source>
</evidence>
<dbReference type="EC" id="2.7.13.3" evidence="2"/>
<reference evidence="13 14" key="1">
    <citation type="submission" date="2017-05" db="EMBL/GenBank/DDBJ databases">
        <title>Full genome sequence of Pseudorhodoplanes sinuspersici.</title>
        <authorList>
            <person name="Dastgheib S.M.M."/>
            <person name="Shavandi M."/>
            <person name="Tirandaz H."/>
        </authorList>
    </citation>
    <scope>NUCLEOTIDE SEQUENCE [LARGE SCALE GENOMIC DNA]</scope>
    <source>
        <strain evidence="13 14">RIPI110</strain>
    </source>
</reference>
<dbReference type="InterPro" id="IPR005467">
    <property type="entry name" value="His_kinase_dom"/>
</dbReference>
<evidence type="ECO:0000256" key="11">
    <source>
        <dbReference type="ARBA" id="ARBA00035100"/>
    </source>
</evidence>
<evidence type="ECO:0000256" key="12">
    <source>
        <dbReference type="SAM" id="MobiDB-lite"/>
    </source>
</evidence>
<dbReference type="Pfam" id="PF01584">
    <property type="entry name" value="CheW"/>
    <property type="match status" value="1"/>
</dbReference>
<dbReference type="PANTHER" id="PTHR43395">
    <property type="entry name" value="SENSOR HISTIDINE KINASE CHEA"/>
    <property type="match status" value="1"/>
</dbReference>
<dbReference type="Gene3D" id="3.30.565.10">
    <property type="entry name" value="Histidine kinase-like ATPase, C-terminal domain"/>
    <property type="match status" value="1"/>
</dbReference>
<dbReference type="SMART" id="SM00387">
    <property type="entry name" value="HATPase_c"/>
    <property type="match status" value="1"/>
</dbReference>
<feature type="region of interest" description="Disordered" evidence="12">
    <location>
        <begin position="289"/>
        <end position="322"/>
    </location>
</feature>
<comment type="function">
    <text evidence="11">Involved in the transmission of sensory signals from the chemoreceptors to the flagellar motors. CheA is autophosphorylated; it can transfer its phosphate group to either CheB or CheY.</text>
</comment>
<name>A0A1W6ZN60_9HYPH</name>
<dbReference type="Pfam" id="PF01627">
    <property type="entry name" value="Hpt"/>
    <property type="match status" value="1"/>
</dbReference>
<dbReference type="InterPro" id="IPR004358">
    <property type="entry name" value="Sig_transdc_His_kin-like_C"/>
</dbReference>
<dbReference type="Gene3D" id="1.20.120.160">
    <property type="entry name" value="HPT domain"/>
    <property type="match status" value="1"/>
</dbReference>
<comment type="catalytic activity">
    <reaction evidence="1">
        <text>ATP + protein L-histidine = ADP + protein N-phospho-L-histidine.</text>
        <dbReference type="EC" id="2.7.13.3"/>
    </reaction>
</comment>
<dbReference type="SUPFAM" id="SSF47384">
    <property type="entry name" value="Homodimeric domain of signal transducing histidine kinase"/>
    <property type="match status" value="1"/>
</dbReference>
<evidence type="ECO:0000256" key="2">
    <source>
        <dbReference type="ARBA" id="ARBA00012438"/>
    </source>
</evidence>
<dbReference type="GO" id="GO:0000155">
    <property type="term" value="F:phosphorelay sensor kinase activity"/>
    <property type="evidence" value="ECO:0007669"/>
    <property type="project" value="InterPro"/>
</dbReference>
<evidence type="ECO:0000313" key="14">
    <source>
        <dbReference type="Proteomes" id="UP000194137"/>
    </source>
</evidence>
<evidence type="ECO:0000256" key="10">
    <source>
        <dbReference type="ARBA" id="ARBA00023012"/>
    </source>
</evidence>
<evidence type="ECO:0000313" key="13">
    <source>
        <dbReference type="EMBL" id="ARP98687.1"/>
    </source>
</evidence>
<dbReference type="InterPro" id="IPR003594">
    <property type="entry name" value="HATPase_dom"/>
</dbReference>